<evidence type="ECO:0000313" key="1">
    <source>
        <dbReference type="EMBL" id="ENW88797.1"/>
    </source>
</evidence>
<dbReference type="Proteomes" id="UP000023774">
    <property type="component" value="Unassembled WGS sequence"/>
</dbReference>
<dbReference type="AlphaFoldDB" id="N9KXJ3"/>
<proteinExistence type="predicted"/>
<dbReference type="HOGENOM" id="CLU_3131238_0_0_6"/>
<evidence type="ECO:0000313" key="2">
    <source>
        <dbReference type="Proteomes" id="UP000023774"/>
    </source>
</evidence>
<accession>N9KXJ3</accession>
<reference evidence="1 2" key="1">
    <citation type="submission" date="2013-02" db="EMBL/GenBank/DDBJ databases">
        <title>The Genome Sequence of Acinetobacter sp. NIPH 713.</title>
        <authorList>
            <consortium name="The Broad Institute Genome Sequencing Platform"/>
            <consortium name="The Broad Institute Genome Sequencing Center for Infectious Disease"/>
            <person name="Cerqueira G."/>
            <person name="Feldgarden M."/>
            <person name="Courvalin P."/>
            <person name="Perichon B."/>
            <person name="Grillot-Courvalin C."/>
            <person name="Clermont D."/>
            <person name="Rocha E."/>
            <person name="Yoon E.-J."/>
            <person name="Nemec A."/>
            <person name="Walker B."/>
            <person name="Young S.K."/>
            <person name="Zeng Q."/>
            <person name="Gargeya S."/>
            <person name="Fitzgerald M."/>
            <person name="Haas B."/>
            <person name="Abouelleil A."/>
            <person name="Alvarado L."/>
            <person name="Arachchi H.M."/>
            <person name="Berlin A.M."/>
            <person name="Chapman S.B."/>
            <person name="Dewar J."/>
            <person name="Goldberg J."/>
            <person name="Griggs A."/>
            <person name="Gujja S."/>
            <person name="Hansen M."/>
            <person name="Howarth C."/>
            <person name="Imamovic A."/>
            <person name="Larimer J."/>
            <person name="McCowan C."/>
            <person name="Murphy C."/>
            <person name="Neiman D."/>
            <person name="Pearson M."/>
            <person name="Priest M."/>
            <person name="Roberts A."/>
            <person name="Saif S."/>
            <person name="Shea T."/>
            <person name="Sisk P."/>
            <person name="Sykes S."/>
            <person name="Wortman J."/>
            <person name="Nusbaum C."/>
            <person name="Birren B."/>
        </authorList>
    </citation>
    <scope>NUCLEOTIDE SEQUENCE [LARGE SCALE GENOMIC DNA]</scope>
    <source>
        <strain evidence="1 2">NIPH 713</strain>
    </source>
</reference>
<comment type="caution">
    <text evidence="1">The sequence shown here is derived from an EMBL/GenBank/DDBJ whole genome shotgun (WGS) entry which is preliminary data.</text>
</comment>
<dbReference type="EMBL" id="APRJ01000006">
    <property type="protein sequence ID" value="ENW88797.1"/>
    <property type="molecule type" value="Genomic_DNA"/>
</dbReference>
<organism evidence="1 2">
    <name type="scientific">Acinetobacter pseudolwoffii</name>
    <dbReference type="NCBI Taxonomy" id="2053287"/>
    <lineage>
        <taxon>Bacteria</taxon>
        <taxon>Pseudomonadati</taxon>
        <taxon>Pseudomonadota</taxon>
        <taxon>Gammaproteobacteria</taxon>
        <taxon>Moraxellales</taxon>
        <taxon>Moraxellaceae</taxon>
        <taxon>Acinetobacter</taxon>
    </lineage>
</organism>
<name>N9KXJ3_9GAMM</name>
<sequence>MTEMVSRIFLFLHYVCLTDDKFVFREIVVWAGSGFLISKYLASNISQSI</sequence>
<keyword evidence="2" id="KW-1185">Reference proteome</keyword>
<gene>
    <name evidence="1" type="ORF">F906_00033</name>
</gene>
<protein>
    <submittedName>
        <fullName evidence="1">Uncharacterized protein</fullName>
    </submittedName>
</protein>